<evidence type="ECO:0000313" key="2">
    <source>
        <dbReference type="WBParaSite" id="Pan_g5180.t1"/>
    </source>
</evidence>
<dbReference type="AlphaFoldDB" id="A0A7E4VYX2"/>
<protein>
    <submittedName>
        <fullName evidence="2">SAP domain-containing protein</fullName>
    </submittedName>
</protein>
<proteinExistence type="predicted"/>
<reference evidence="1" key="1">
    <citation type="journal article" date="2013" name="Genetics">
        <title>The draft genome and transcriptome of Panagrellus redivivus are shaped by the harsh demands of a free-living lifestyle.</title>
        <authorList>
            <person name="Srinivasan J."/>
            <person name="Dillman A.R."/>
            <person name="Macchietto M.G."/>
            <person name="Heikkinen L."/>
            <person name="Lakso M."/>
            <person name="Fracchia K.M."/>
            <person name="Antoshechkin I."/>
            <person name="Mortazavi A."/>
            <person name="Wong G."/>
            <person name="Sternberg P.W."/>
        </authorList>
    </citation>
    <scope>NUCLEOTIDE SEQUENCE [LARGE SCALE GENOMIC DNA]</scope>
    <source>
        <strain evidence="1">MT8872</strain>
    </source>
</reference>
<dbReference type="Proteomes" id="UP000492821">
    <property type="component" value="Unassembled WGS sequence"/>
</dbReference>
<evidence type="ECO:0000313" key="1">
    <source>
        <dbReference type="Proteomes" id="UP000492821"/>
    </source>
</evidence>
<dbReference type="WBParaSite" id="Pan_g5180.t1">
    <property type="protein sequence ID" value="Pan_g5180.t1"/>
    <property type="gene ID" value="Pan_g5180"/>
</dbReference>
<keyword evidence="1" id="KW-1185">Reference proteome</keyword>
<reference evidence="2" key="2">
    <citation type="submission" date="2020-10" db="UniProtKB">
        <authorList>
            <consortium name="WormBaseParasite"/>
        </authorList>
    </citation>
    <scope>IDENTIFICATION</scope>
</reference>
<organism evidence="1 2">
    <name type="scientific">Panagrellus redivivus</name>
    <name type="common">Microworm</name>
    <dbReference type="NCBI Taxonomy" id="6233"/>
    <lineage>
        <taxon>Eukaryota</taxon>
        <taxon>Metazoa</taxon>
        <taxon>Ecdysozoa</taxon>
        <taxon>Nematoda</taxon>
        <taxon>Chromadorea</taxon>
        <taxon>Rhabditida</taxon>
        <taxon>Tylenchina</taxon>
        <taxon>Panagrolaimomorpha</taxon>
        <taxon>Panagrolaimoidea</taxon>
        <taxon>Panagrolaimidae</taxon>
        <taxon>Panagrellus</taxon>
    </lineage>
</organism>
<sequence length="187" mass="21522">MAKSGTKSSCDIERTEEKKYYEKLADVPHVEATLINEVNYFEQYFTKGSEELEKPEIEQFLDFCASDQQVTQAESSFFTAKGRQIVKEKQVSLLRERGLSTHSKADLLQQLASATNIIGDKLDFLTVADDFAQLSFQLCSHKSHNKRPPKPRVDNRMKFSSKEILRAELAKERKWIAELEMNVKNKL</sequence>
<accession>A0A7E4VYX2</accession>
<name>A0A7E4VYX2_PANRE</name>